<name>A0A1E3Q519_LIPST</name>
<evidence type="ECO:0000256" key="2">
    <source>
        <dbReference type="ARBA" id="ARBA00022454"/>
    </source>
</evidence>
<accession>A0A1E3Q519</accession>
<keyword evidence="3 10" id="KW-0132">Cell division</keyword>
<keyword evidence="5 10" id="KW-0995">Kinetochore</keyword>
<evidence type="ECO:0000256" key="1">
    <source>
        <dbReference type="ARBA" id="ARBA00007804"/>
    </source>
</evidence>
<evidence type="ECO:0000256" key="5">
    <source>
        <dbReference type="ARBA" id="ARBA00022838"/>
    </source>
</evidence>
<keyword evidence="13" id="KW-1185">Reference proteome</keyword>
<dbReference type="STRING" id="675824.A0A1E3Q519"/>
<evidence type="ECO:0000256" key="11">
    <source>
        <dbReference type="SAM" id="Coils"/>
    </source>
</evidence>
<keyword evidence="2 10" id="KW-0158">Chromosome</keyword>
<dbReference type="SUPFAM" id="SSF143026">
    <property type="entry name" value="Kinetochore globular domain"/>
    <property type="match status" value="1"/>
</dbReference>
<dbReference type="InterPro" id="IPR013252">
    <property type="entry name" value="Ndc80_Spc24"/>
</dbReference>
<gene>
    <name evidence="12" type="ORF">LIPSTDRAFT_96013</name>
</gene>
<sequence length="195" mass="22166">MPSDSVQSLLSSTVSNFQITPDVQAISRISDHIRILKSVRDLERDQMLDILRSLSRRLELAKTAAAFPFSPTRRSHTEKILDLDREKFSLAKTINELESAYHASEGTLTRLNEELERVKNEDVMAEASSAQQDPTICFRLLLKIYRSLGISLEDDGMGGYAKAIVRSHLDNDIHVLSLDKAYSNFFIANYLWDMM</sequence>
<keyword evidence="7 10" id="KW-0539">Nucleus</keyword>
<comment type="subunit">
    <text evidence="10">Component of the NDC80 complex.</text>
</comment>
<dbReference type="InterPro" id="IPR038066">
    <property type="entry name" value="Spc24_Fungi_globular_sf"/>
</dbReference>
<organism evidence="12 13">
    <name type="scientific">Lipomyces starkeyi NRRL Y-11557</name>
    <dbReference type="NCBI Taxonomy" id="675824"/>
    <lineage>
        <taxon>Eukaryota</taxon>
        <taxon>Fungi</taxon>
        <taxon>Dikarya</taxon>
        <taxon>Ascomycota</taxon>
        <taxon>Saccharomycotina</taxon>
        <taxon>Lipomycetes</taxon>
        <taxon>Lipomycetales</taxon>
        <taxon>Lipomycetaceae</taxon>
        <taxon>Lipomyces</taxon>
    </lineage>
</organism>
<dbReference type="Gene3D" id="3.30.160.430">
    <property type="match status" value="1"/>
</dbReference>
<dbReference type="GO" id="GO:0031262">
    <property type="term" value="C:Ndc80 complex"/>
    <property type="evidence" value="ECO:0007669"/>
    <property type="project" value="EnsemblFungi"/>
</dbReference>
<dbReference type="OrthoDB" id="3344830at2759"/>
<dbReference type="AlphaFoldDB" id="A0A1E3Q519"/>
<dbReference type="EMBL" id="KV454295">
    <property type="protein sequence ID" value="ODQ72751.1"/>
    <property type="molecule type" value="Genomic_DNA"/>
</dbReference>
<feature type="coiled-coil region" evidence="11">
    <location>
        <begin position="94"/>
        <end position="128"/>
    </location>
</feature>
<evidence type="ECO:0000256" key="3">
    <source>
        <dbReference type="ARBA" id="ARBA00022618"/>
    </source>
</evidence>
<dbReference type="CDD" id="cd11565">
    <property type="entry name" value="RWD_Spc24"/>
    <property type="match status" value="1"/>
</dbReference>
<keyword evidence="4 10" id="KW-0498">Mitosis</keyword>
<protein>
    <recommendedName>
        <fullName evidence="10">Kinetochore protein Spc24</fullName>
    </recommendedName>
</protein>
<evidence type="ECO:0000313" key="12">
    <source>
        <dbReference type="EMBL" id="ODQ72751.1"/>
    </source>
</evidence>
<evidence type="ECO:0000256" key="8">
    <source>
        <dbReference type="ARBA" id="ARBA00023306"/>
    </source>
</evidence>
<keyword evidence="6 11" id="KW-0175">Coiled coil</keyword>
<keyword evidence="9 10" id="KW-0137">Centromere</keyword>
<comment type="similarity">
    <text evidence="1 10">Belongs to the SPC24 family.</text>
</comment>
<evidence type="ECO:0000313" key="13">
    <source>
        <dbReference type="Proteomes" id="UP000094385"/>
    </source>
</evidence>
<evidence type="ECO:0000256" key="10">
    <source>
        <dbReference type="RuleBase" id="RU368011"/>
    </source>
</evidence>
<evidence type="ECO:0000256" key="7">
    <source>
        <dbReference type="ARBA" id="ARBA00023242"/>
    </source>
</evidence>
<evidence type="ECO:0000256" key="6">
    <source>
        <dbReference type="ARBA" id="ARBA00023054"/>
    </source>
</evidence>
<dbReference type="GO" id="GO:0007059">
    <property type="term" value="P:chromosome segregation"/>
    <property type="evidence" value="ECO:0007669"/>
    <property type="project" value="TreeGrafter"/>
</dbReference>
<dbReference type="PANTHER" id="PTHR22142:SF2">
    <property type="entry name" value="KINETOCHORE PROTEIN SPC24"/>
    <property type="match status" value="1"/>
</dbReference>
<evidence type="ECO:0000256" key="4">
    <source>
        <dbReference type="ARBA" id="ARBA00022776"/>
    </source>
</evidence>
<proteinExistence type="inferred from homology"/>
<dbReference type="Pfam" id="PF08286">
    <property type="entry name" value="Spc24"/>
    <property type="match status" value="1"/>
</dbReference>
<dbReference type="GO" id="GO:0005634">
    <property type="term" value="C:nucleus"/>
    <property type="evidence" value="ECO:0007669"/>
    <property type="project" value="UniProtKB-SubCell"/>
</dbReference>
<evidence type="ECO:0000256" key="9">
    <source>
        <dbReference type="ARBA" id="ARBA00023328"/>
    </source>
</evidence>
<dbReference type="GO" id="GO:0051301">
    <property type="term" value="P:cell division"/>
    <property type="evidence" value="ECO:0007669"/>
    <property type="project" value="UniProtKB-UniRule"/>
</dbReference>
<dbReference type="Proteomes" id="UP000094385">
    <property type="component" value="Unassembled WGS sequence"/>
</dbReference>
<keyword evidence="8 10" id="KW-0131">Cell cycle</keyword>
<dbReference type="GO" id="GO:0008017">
    <property type="term" value="F:microtubule binding"/>
    <property type="evidence" value="ECO:0007669"/>
    <property type="project" value="EnsemblFungi"/>
</dbReference>
<reference evidence="12 13" key="1">
    <citation type="journal article" date="2016" name="Proc. Natl. Acad. Sci. U.S.A.">
        <title>Comparative genomics of biotechnologically important yeasts.</title>
        <authorList>
            <person name="Riley R."/>
            <person name="Haridas S."/>
            <person name="Wolfe K.H."/>
            <person name="Lopes M.R."/>
            <person name="Hittinger C.T."/>
            <person name="Goeker M."/>
            <person name="Salamov A.A."/>
            <person name="Wisecaver J.H."/>
            <person name="Long T.M."/>
            <person name="Calvey C.H."/>
            <person name="Aerts A.L."/>
            <person name="Barry K.W."/>
            <person name="Choi C."/>
            <person name="Clum A."/>
            <person name="Coughlan A.Y."/>
            <person name="Deshpande S."/>
            <person name="Douglass A.P."/>
            <person name="Hanson S.J."/>
            <person name="Klenk H.-P."/>
            <person name="LaButti K.M."/>
            <person name="Lapidus A."/>
            <person name="Lindquist E.A."/>
            <person name="Lipzen A.M."/>
            <person name="Meier-Kolthoff J.P."/>
            <person name="Ohm R.A."/>
            <person name="Otillar R.P."/>
            <person name="Pangilinan J.L."/>
            <person name="Peng Y."/>
            <person name="Rokas A."/>
            <person name="Rosa C.A."/>
            <person name="Scheuner C."/>
            <person name="Sibirny A.A."/>
            <person name="Slot J.C."/>
            <person name="Stielow J.B."/>
            <person name="Sun H."/>
            <person name="Kurtzman C.P."/>
            <person name="Blackwell M."/>
            <person name="Grigoriev I.V."/>
            <person name="Jeffries T.W."/>
        </authorList>
    </citation>
    <scope>NUCLEOTIDE SEQUENCE [LARGE SCALE GENOMIC DNA]</scope>
    <source>
        <strain evidence="12 13">NRRL Y-11557</strain>
    </source>
</reference>
<dbReference type="PANTHER" id="PTHR22142">
    <property type="match status" value="1"/>
</dbReference>
<comment type="function">
    <text evidence="10">Acts as a component of the essential kinetochore-associated NDC80 complex, which is required for chromosome segregation and spindle checkpoint activity.</text>
</comment>
<comment type="subcellular location">
    <subcellularLocation>
        <location evidence="10">Nucleus</location>
    </subcellularLocation>
    <subcellularLocation>
        <location evidence="10">Chromosome</location>
        <location evidence="10">Centromere</location>
        <location evidence="10">Kinetochore</location>
    </subcellularLocation>
</comment>